<evidence type="ECO:0000313" key="3">
    <source>
        <dbReference type="Proteomes" id="UP000001823"/>
    </source>
</evidence>
<proteinExistence type="predicted"/>
<keyword evidence="1" id="KW-1133">Transmembrane helix</keyword>
<dbReference type="Proteomes" id="UP000001823">
    <property type="component" value="Chromosome"/>
</dbReference>
<feature type="transmembrane region" description="Helical" evidence="1">
    <location>
        <begin position="37"/>
        <end position="56"/>
    </location>
</feature>
<dbReference type="AlphaFoldDB" id="A0A0H2YPG5"/>
<protein>
    <submittedName>
        <fullName evidence="2">Membrane protein</fullName>
    </submittedName>
</protein>
<feature type="transmembrane region" description="Helical" evidence="1">
    <location>
        <begin position="63"/>
        <end position="85"/>
    </location>
</feature>
<accession>A0A0H2YPG5</accession>
<feature type="transmembrane region" description="Helical" evidence="1">
    <location>
        <begin position="160"/>
        <end position="180"/>
    </location>
</feature>
<feature type="transmembrane region" description="Helical" evidence="1">
    <location>
        <begin position="12"/>
        <end position="31"/>
    </location>
</feature>
<evidence type="ECO:0000256" key="1">
    <source>
        <dbReference type="SAM" id="Phobius"/>
    </source>
</evidence>
<dbReference type="KEGG" id="cpf:CPF_0120"/>
<sequence>MVKQKEKNLESNRPLILAVMFLINFFIFILFIHNFNIFIYAYIFIFNIFSLINLIFMKKLYSFIDLYTALSISSFSLFLFLSGLYKLNEILSMNKFINLSILFIIIYILIIILSINYIKNFYNSKSYKNKILRNYPNYGLIVVGSLLGLFLSKLNLNQDLIIALGMVLLSCGFAVCYSHFYKFFYNSSH</sequence>
<reference evidence="2 3" key="1">
    <citation type="journal article" date="2006" name="Genome Res.">
        <title>Skewed genomic variability in strains of the toxigenic bacterial pathogen, Clostridium perfringens.</title>
        <authorList>
            <person name="Myers G.S."/>
            <person name="Rasko D.A."/>
            <person name="Cheung J.K."/>
            <person name="Ravel J."/>
            <person name="Seshadri R."/>
            <person name="Deboy R.T."/>
            <person name="Ren Q."/>
            <person name="Varga J."/>
            <person name="Awad M.M."/>
            <person name="Brinkac L.M."/>
            <person name="Daugherty S.C."/>
            <person name="Haft D.H."/>
            <person name="Dodson R.J."/>
            <person name="Madupu R."/>
            <person name="Nelson W.C."/>
            <person name="Rosovitz M.J."/>
            <person name="Sullivan S.A."/>
            <person name="Khouri H."/>
            <person name="Dimitrov G.I."/>
            <person name="Watkins K.L."/>
            <person name="Mulligan S."/>
            <person name="Benton J."/>
            <person name="Radune D."/>
            <person name="Fisher D.J."/>
            <person name="Atkins H.S."/>
            <person name="Hiscox T."/>
            <person name="Jost B.H."/>
            <person name="Billington S.J."/>
            <person name="Songer J.G."/>
            <person name="McClane B.A."/>
            <person name="Titball R.W."/>
            <person name="Rood J.I."/>
            <person name="Melville S.B."/>
            <person name="Paulsen I.T."/>
        </authorList>
    </citation>
    <scope>NUCLEOTIDE SEQUENCE [LARGE SCALE GENOMIC DNA]</scope>
    <source>
        <strain evidence="3">ATCC 13124 / DSM 756 / JCM 1290 / NCIMB 6125 / NCTC 8237 / S 107 / Type A</strain>
    </source>
</reference>
<keyword evidence="1" id="KW-0472">Membrane</keyword>
<feature type="transmembrane region" description="Helical" evidence="1">
    <location>
        <begin position="97"/>
        <end position="118"/>
    </location>
</feature>
<dbReference type="PaxDb" id="195103-CPF_0120"/>
<evidence type="ECO:0000313" key="2">
    <source>
        <dbReference type="EMBL" id="ABG82830.1"/>
    </source>
</evidence>
<gene>
    <name evidence="2" type="ordered locus">CPF_0120</name>
</gene>
<keyword evidence="1" id="KW-0812">Transmembrane</keyword>
<name>A0A0H2YPG5_CLOP1</name>
<feature type="transmembrane region" description="Helical" evidence="1">
    <location>
        <begin position="138"/>
        <end position="154"/>
    </location>
</feature>
<organism evidence="2 3">
    <name type="scientific">Clostridium perfringens (strain ATCC 13124 / DSM 756 / JCM 1290 / NCIMB 6125 / NCTC 8237 / Type A)</name>
    <dbReference type="NCBI Taxonomy" id="195103"/>
    <lineage>
        <taxon>Bacteria</taxon>
        <taxon>Bacillati</taxon>
        <taxon>Bacillota</taxon>
        <taxon>Clostridia</taxon>
        <taxon>Eubacteriales</taxon>
        <taxon>Clostridiaceae</taxon>
        <taxon>Clostridium</taxon>
    </lineage>
</organism>
<dbReference type="HOGENOM" id="CLU_1432276_0_0_9"/>
<dbReference type="EMBL" id="CP000246">
    <property type="protein sequence ID" value="ABG82830.1"/>
    <property type="molecule type" value="Genomic_DNA"/>
</dbReference>
<keyword evidence="3" id="KW-1185">Reference proteome</keyword>